<protein>
    <submittedName>
        <fullName evidence="2">Uncharacterized protein</fullName>
    </submittedName>
</protein>
<sequence>MISRQKNWTTLNLIIKKYYEHSVKQPSAQLNQSVKCPKLYGIVELEIEVTELLENISIALHYLQKIDLLCATNNELQIFRNDIAAVIATVTDLKCKIQKAFKDITFQEDMQCLASSKESIHGLNSRDKTWRNIHESKELDETQNESMAFHRRFAAGSSIITSKEQHLLQKEIRQKDKKQKPRKNDLDIFEKINQDFGQISLKLKQLEKLSSYDISNNSEFPISSSERNVKNFDEGKKKNQNKNSKDVKISDPMTFLKQTKYEQFQSK</sequence>
<organism evidence="2">
    <name type="scientific">Wuchereria bancrofti</name>
    <dbReference type="NCBI Taxonomy" id="6293"/>
    <lineage>
        <taxon>Eukaryota</taxon>
        <taxon>Metazoa</taxon>
        <taxon>Ecdysozoa</taxon>
        <taxon>Nematoda</taxon>
        <taxon>Chromadorea</taxon>
        <taxon>Rhabditida</taxon>
        <taxon>Spirurina</taxon>
        <taxon>Spiruromorpha</taxon>
        <taxon>Filarioidea</taxon>
        <taxon>Onchocercidae</taxon>
        <taxon>Wuchereria</taxon>
    </lineage>
</organism>
<proteinExistence type="predicted"/>
<reference evidence="2" key="1">
    <citation type="submission" date="2016-11" db="UniProtKB">
        <authorList>
            <consortium name="WormBaseParasite"/>
        </authorList>
    </citation>
    <scope>IDENTIFICATION</scope>
    <source>
        <strain evidence="2">pt0022</strain>
    </source>
</reference>
<feature type="region of interest" description="Disordered" evidence="1">
    <location>
        <begin position="217"/>
        <end position="251"/>
    </location>
</feature>
<feature type="compositionally biased region" description="Basic and acidic residues" evidence="1">
    <location>
        <begin position="227"/>
        <end position="249"/>
    </location>
</feature>
<dbReference type="WBParaSite" id="maker-PairedContig_1362-snap-gene-0.23-mRNA-1">
    <property type="protein sequence ID" value="maker-PairedContig_1362-snap-gene-0.23-mRNA-1"/>
    <property type="gene ID" value="maker-PairedContig_1362-snap-gene-0.23"/>
</dbReference>
<feature type="compositionally biased region" description="Polar residues" evidence="1">
    <location>
        <begin position="217"/>
        <end position="226"/>
    </location>
</feature>
<name>A0A1I8EC53_WUCBA</name>
<dbReference type="AlphaFoldDB" id="A0A1I8EC53"/>
<evidence type="ECO:0000313" key="2">
    <source>
        <dbReference type="WBParaSite" id="maker-PairedContig_1362-snap-gene-0.23-mRNA-1"/>
    </source>
</evidence>
<evidence type="ECO:0000256" key="1">
    <source>
        <dbReference type="SAM" id="MobiDB-lite"/>
    </source>
</evidence>
<accession>A0A1I8EC53</accession>